<dbReference type="SUPFAM" id="SSF56672">
    <property type="entry name" value="DNA/RNA polymerases"/>
    <property type="match status" value="1"/>
</dbReference>
<dbReference type="Proteomes" id="UP000256727">
    <property type="component" value="Unassembled WGS sequence"/>
</dbReference>
<evidence type="ECO:0000256" key="2">
    <source>
        <dbReference type="ARBA" id="ARBA00022705"/>
    </source>
</evidence>
<organism evidence="6 7">
    <name type="scientific">Citricoccus muralis</name>
    <dbReference type="NCBI Taxonomy" id="169134"/>
    <lineage>
        <taxon>Bacteria</taxon>
        <taxon>Bacillati</taxon>
        <taxon>Actinomycetota</taxon>
        <taxon>Actinomycetes</taxon>
        <taxon>Micrococcales</taxon>
        <taxon>Micrococcaceae</taxon>
        <taxon>Citricoccus</taxon>
    </lineage>
</organism>
<dbReference type="PANTHER" id="PTHR10133">
    <property type="entry name" value="DNA POLYMERASE I"/>
    <property type="match status" value="1"/>
</dbReference>
<evidence type="ECO:0000313" key="6">
    <source>
        <dbReference type="EMBL" id="REE03599.1"/>
    </source>
</evidence>
<feature type="region of interest" description="Disordered" evidence="4">
    <location>
        <begin position="13"/>
        <end position="32"/>
    </location>
</feature>
<dbReference type="Gene3D" id="3.30.70.370">
    <property type="match status" value="1"/>
</dbReference>
<dbReference type="SMART" id="SM00482">
    <property type="entry name" value="POLAc"/>
    <property type="match status" value="1"/>
</dbReference>
<dbReference type="GO" id="GO:0006302">
    <property type="term" value="P:double-strand break repair"/>
    <property type="evidence" value="ECO:0007669"/>
    <property type="project" value="TreeGrafter"/>
</dbReference>
<proteinExistence type="predicted"/>
<reference evidence="6 7" key="1">
    <citation type="submission" date="2018-07" db="EMBL/GenBank/DDBJ databases">
        <title>Sequencing the genomes of 1000 actinobacteria strains.</title>
        <authorList>
            <person name="Klenk H.-P."/>
        </authorList>
    </citation>
    <scope>NUCLEOTIDE SEQUENCE [LARGE SCALE GENOMIC DNA]</scope>
    <source>
        <strain evidence="6 7">DSM 14442</strain>
    </source>
</reference>
<evidence type="ECO:0000256" key="1">
    <source>
        <dbReference type="ARBA" id="ARBA00012417"/>
    </source>
</evidence>
<feature type="domain" description="DNA-directed DNA polymerase family A palm" evidence="5">
    <location>
        <begin position="358"/>
        <end position="569"/>
    </location>
</feature>
<keyword evidence="2" id="KW-0235">DNA replication</keyword>
<dbReference type="GO" id="GO:0003887">
    <property type="term" value="F:DNA-directed DNA polymerase activity"/>
    <property type="evidence" value="ECO:0007669"/>
    <property type="project" value="UniProtKB-EC"/>
</dbReference>
<accession>A0A3D9LB45</accession>
<evidence type="ECO:0000256" key="3">
    <source>
        <dbReference type="ARBA" id="ARBA00049244"/>
    </source>
</evidence>
<dbReference type="InterPro" id="IPR002298">
    <property type="entry name" value="DNA_polymerase_A"/>
</dbReference>
<comment type="caution">
    <text evidence="6">The sequence shown here is derived from an EMBL/GenBank/DDBJ whole genome shotgun (WGS) entry which is preliminary data.</text>
</comment>
<dbReference type="CDD" id="cd06444">
    <property type="entry name" value="DNA_pol_A"/>
    <property type="match status" value="1"/>
</dbReference>
<dbReference type="EC" id="2.7.7.7" evidence="1"/>
<dbReference type="GO" id="GO:0003677">
    <property type="term" value="F:DNA binding"/>
    <property type="evidence" value="ECO:0007669"/>
    <property type="project" value="InterPro"/>
</dbReference>
<feature type="region of interest" description="Disordered" evidence="4">
    <location>
        <begin position="136"/>
        <end position="165"/>
    </location>
</feature>
<name>A0A3D9LB45_9MICC</name>
<dbReference type="InterPro" id="IPR043502">
    <property type="entry name" value="DNA/RNA_pol_sf"/>
</dbReference>
<evidence type="ECO:0000259" key="5">
    <source>
        <dbReference type="SMART" id="SM00482"/>
    </source>
</evidence>
<protein>
    <recommendedName>
        <fullName evidence="1">DNA-directed DNA polymerase</fullName>
        <ecNumber evidence="1">2.7.7.7</ecNumber>
    </recommendedName>
</protein>
<dbReference type="Pfam" id="PF00476">
    <property type="entry name" value="DNA_pol_A"/>
    <property type="match status" value="1"/>
</dbReference>
<feature type="compositionally biased region" description="Polar residues" evidence="4">
    <location>
        <begin position="154"/>
        <end position="164"/>
    </location>
</feature>
<sequence length="610" mass="65582">MLNGWMHIVLGPAPDPAPGSNPEQSRHTGHSGHWLPVLVDDGRIESLPPVTTAALPDLVRALPARLGLNPEAVRWVFASVARDYRPLLEAGVEIGRCWDLGLCQRILTTAASTPTSTSTPYSPTVPIPVLEPEPWAAEPPPAARADQGTFFDLPSTSRRGQDNPTAPELARELVTQLDAVAGSRHRHRLNLLVAAESQGALIAAEILHEGLPWRRDLHERMLAEALGPRPAEGQRPRLLQELAEDIAVTLGVPGLNPDSPQDLLRGLNLAGIRVASTRAWDLKGWAAEGGADSQRRSGLISGVLEYKRLYRLWTANGWHWLDEWVRDGRFHPAYSVGGVVTGRWAAHGGGAMQIPAVVRDAVRADPGHLLTVADASQVEPRILAAMSGDRALAEAGSGHDLYLAVAEQGRRAGSELGERSRAKVALLGAMYGATTGDSAALMPHLRRLYPEAIGLLERAARRGEEGGQVSTWLGRTSPPAAPEWLEVTGNVSTAEAESRARTVRRSAGRFTRNFVIQGTAAEWALCWMGEIRRRLRVGTTTANGSLRPMKTRLVFFVHDEVVLHGPAEEAPAVHQIVTEAAQAAGRLLFGAAPVGFPLSISAAESYAAAH</sequence>
<dbReference type="AlphaFoldDB" id="A0A3D9LB45"/>
<comment type="catalytic activity">
    <reaction evidence="3">
        <text>DNA(n) + a 2'-deoxyribonucleoside 5'-triphosphate = DNA(n+1) + diphosphate</text>
        <dbReference type="Rhea" id="RHEA:22508"/>
        <dbReference type="Rhea" id="RHEA-COMP:17339"/>
        <dbReference type="Rhea" id="RHEA-COMP:17340"/>
        <dbReference type="ChEBI" id="CHEBI:33019"/>
        <dbReference type="ChEBI" id="CHEBI:61560"/>
        <dbReference type="ChEBI" id="CHEBI:173112"/>
        <dbReference type="EC" id="2.7.7.7"/>
    </reaction>
</comment>
<dbReference type="NCBIfam" id="NF011538">
    <property type="entry name" value="PRK14975.1-1"/>
    <property type="match status" value="1"/>
</dbReference>
<keyword evidence="7" id="KW-1185">Reference proteome</keyword>
<dbReference type="Gene3D" id="1.10.150.20">
    <property type="entry name" value="5' to 3' exonuclease, C-terminal subdomain"/>
    <property type="match status" value="1"/>
</dbReference>
<dbReference type="GO" id="GO:0006261">
    <property type="term" value="P:DNA-templated DNA replication"/>
    <property type="evidence" value="ECO:0007669"/>
    <property type="project" value="InterPro"/>
</dbReference>
<evidence type="ECO:0000313" key="7">
    <source>
        <dbReference type="Proteomes" id="UP000256727"/>
    </source>
</evidence>
<gene>
    <name evidence="6" type="ORF">C8E99_1412</name>
</gene>
<dbReference type="EMBL" id="QREH01000001">
    <property type="protein sequence ID" value="REE03599.1"/>
    <property type="molecule type" value="Genomic_DNA"/>
</dbReference>
<evidence type="ECO:0000256" key="4">
    <source>
        <dbReference type="SAM" id="MobiDB-lite"/>
    </source>
</evidence>
<dbReference type="PANTHER" id="PTHR10133:SF27">
    <property type="entry name" value="DNA POLYMERASE NU"/>
    <property type="match status" value="1"/>
</dbReference>
<dbReference type="InterPro" id="IPR001098">
    <property type="entry name" value="DNA-dir_DNA_pol_A_palm_dom"/>
</dbReference>